<dbReference type="PRINTS" id="PR00420">
    <property type="entry name" value="RNGMNOXGNASE"/>
</dbReference>
<sequence>MYDVIVIGGGIAGLINSILLSRAGLHVALFEKKSYPFHRVCGEYISNEVKPFLMSNDLYPKAHEPAQISKFKLTSINGNVAHLPLKMGGFGISRYVFDEFLFQQAQSVDVTVFQAHTVSDITFEGDAFHVLANRQSYSSKIVIGSFGKRSALDRGRIFMQKKSPYLGVKYHIKTNLPADEIALHNFQEGYCGISQIEDGTFNLCYLSHRENLRKHKTIEEMESKVLHQNPFLKNIWDGADFLFEKPEVINEISFEKKELIHNHILMCGDTAGMITPLCGNGMAIAIRSAKLLSELIILEWSNGDVNRKRLEEKYAKVWNQHFASRLWVGRQIQKLFGANQTSNFSVQLAKINPIGKAIVKLTHGSKF</sequence>
<keyword evidence="1" id="KW-0285">Flavoprotein</keyword>
<dbReference type="SUPFAM" id="SSF51905">
    <property type="entry name" value="FAD/NAD(P)-binding domain"/>
    <property type="match status" value="1"/>
</dbReference>
<dbReference type="InterPro" id="IPR050407">
    <property type="entry name" value="Geranylgeranyl_reductase"/>
</dbReference>
<dbReference type="STRING" id="692418.SAMN04488029_2264"/>
<dbReference type="Proteomes" id="UP000192472">
    <property type="component" value="Unassembled WGS sequence"/>
</dbReference>
<organism evidence="4 5">
    <name type="scientific">Reichenbachiella faecimaris</name>
    <dbReference type="NCBI Taxonomy" id="692418"/>
    <lineage>
        <taxon>Bacteria</taxon>
        <taxon>Pseudomonadati</taxon>
        <taxon>Bacteroidota</taxon>
        <taxon>Cytophagia</taxon>
        <taxon>Cytophagales</taxon>
        <taxon>Reichenbachiellaceae</taxon>
        <taxon>Reichenbachiella</taxon>
    </lineage>
</organism>
<name>A0A1W2GF24_REIFA</name>
<gene>
    <name evidence="4" type="ORF">SAMN04488029_2264</name>
</gene>
<dbReference type="InterPro" id="IPR036188">
    <property type="entry name" value="FAD/NAD-bd_sf"/>
</dbReference>
<keyword evidence="5" id="KW-1185">Reference proteome</keyword>
<evidence type="ECO:0000259" key="3">
    <source>
        <dbReference type="Pfam" id="PF00890"/>
    </source>
</evidence>
<dbReference type="AlphaFoldDB" id="A0A1W2GF24"/>
<dbReference type="PANTHER" id="PTHR42685">
    <property type="entry name" value="GERANYLGERANYL DIPHOSPHATE REDUCTASE"/>
    <property type="match status" value="1"/>
</dbReference>
<dbReference type="OrthoDB" id="1142316at2"/>
<keyword evidence="2" id="KW-0560">Oxidoreductase</keyword>
<evidence type="ECO:0000256" key="2">
    <source>
        <dbReference type="ARBA" id="ARBA00023002"/>
    </source>
</evidence>
<dbReference type="EMBL" id="FWYF01000002">
    <property type="protein sequence ID" value="SMD34948.1"/>
    <property type="molecule type" value="Genomic_DNA"/>
</dbReference>
<reference evidence="4 5" key="1">
    <citation type="submission" date="2017-04" db="EMBL/GenBank/DDBJ databases">
        <authorList>
            <person name="Afonso C.L."/>
            <person name="Miller P.J."/>
            <person name="Scott M.A."/>
            <person name="Spackman E."/>
            <person name="Goraichik I."/>
            <person name="Dimitrov K.M."/>
            <person name="Suarez D.L."/>
            <person name="Swayne D.E."/>
        </authorList>
    </citation>
    <scope>NUCLEOTIDE SEQUENCE [LARGE SCALE GENOMIC DNA]</scope>
    <source>
        <strain evidence="4 5">DSM 26133</strain>
    </source>
</reference>
<evidence type="ECO:0000313" key="4">
    <source>
        <dbReference type="EMBL" id="SMD34948.1"/>
    </source>
</evidence>
<dbReference type="PANTHER" id="PTHR42685:SF22">
    <property type="entry name" value="CONDITIONED MEDIUM FACTOR RECEPTOR 1"/>
    <property type="match status" value="1"/>
</dbReference>
<accession>A0A1W2GF24</accession>
<dbReference type="InterPro" id="IPR003953">
    <property type="entry name" value="FAD-dep_OxRdtase_2_FAD-bd"/>
</dbReference>
<protein>
    <submittedName>
        <fullName evidence="4">Dehydrogenase (Flavoprotein)</fullName>
    </submittedName>
</protein>
<proteinExistence type="predicted"/>
<evidence type="ECO:0000256" key="1">
    <source>
        <dbReference type="ARBA" id="ARBA00022630"/>
    </source>
</evidence>
<dbReference type="RefSeq" id="WP_084372922.1">
    <property type="nucleotide sequence ID" value="NZ_FWYF01000002.1"/>
</dbReference>
<dbReference type="Gene3D" id="3.50.50.60">
    <property type="entry name" value="FAD/NAD(P)-binding domain"/>
    <property type="match status" value="1"/>
</dbReference>
<evidence type="ECO:0000313" key="5">
    <source>
        <dbReference type="Proteomes" id="UP000192472"/>
    </source>
</evidence>
<dbReference type="Pfam" id="PF00890">
    <property type="entry name" value="FAD_binding_2"/>
    <property type="match status" value="1"/>
</dbReference>
<dbReference type="GO" id="GO:0016491">
    <property type="term" value="F:oxidoreductase activity"/>
    <property type="evidence" value="ECO:0007669"/>
    <property type="project" value="UniProtKB-KW"/>
</dbReference>
<feature type="domain" description="FAD-dependent oxidoreductase 2 FAD-binding" evidence="3">
    <location>
        <begin position="3"/>
        <end position="34"/>
    </location>
</feature>